<comment type="similarity">
    <text evidence="6">Belongs to the MoaD family. MOCS2A subfamily.</text>
</comment>
<evidence type="ECO:0000256" key="2">
    <source>
        <dbReference type="ARBA" id="ARBA00022490"/>
    </source>
</evidence>
<evidence type="ECO:0000256" key="5">
    <source>
        <dbReference type="ARBA" id="ARBA00023150"/>
    </source>
</evidence>
<protein>
    <recommendedName>
        <fullName evidence="6">Molybdopterin synthase sulfur carrier subunit</fullName>
    </recommendedName>
    <alternativeName>
        <fullName evidence="6">Molybdenum cofactor synthesis protein 2 small subunit</fullName>
    </alternativeName>
    <alternativeName>
        <fullName evidence="6">Molybdenum cofactor synthesis protein 2A</fullName>
        <shortName evidence="6">MOCS2A</shortName>
    </alternativeName>
    <alternativeName>
        <fullName evidence="6">Sulfur carrier protein MOCS2A</fullName>
    </alternativeName>
</protein>
<evidence type="ECO:0000256" key="4">
    <source>
        <dbReference type="ARBA" id="ARBA00022741"/>
    </source>
</evidence>
<evidence type="ECO:0000256" key="3">
    <source>
        <dbReference type="ARBA" id="ARBA00022553"/>
    </source>
</evidence>
<dbReference type="InterPro" id="IPR012675">
    <property type="entry name" value="Beta-grasp_dom_sf"/>
</dbReference>
<evidence type="ECO:0000313" key="8">
    <source>
        <dbReference type="Proteomes" id="UP001374579"/>
    </source>
</evidence>
<dbReference type="FunFam" id="3.10.20.30:FF:000010">
    <property type="entry name" value="Molybdopterin synthase sulfur carrier subunit"/>
    <property type="match status" value="1"/>
</dbReference>
<gene>
    <name evidence="7" type="ORF">V1264_002262</name>
</gene>
<dbReference type="GO" id="GO:1990133">
    <property type="term" value="C:molybdopterin adenylyltransferase complex"/>
    <property type="evidence" value="ECO:0007669"/>
    <property type="project" value="TreeGrafter"/>
</dbReference>
<dbReference type="PANTHER" id="PTHR33359">
    <property type="entry name" value="MOLYBDOPTERIN SYNTHASE SULFUR CARRIER SUBUNIT"/>
    <property type="match status" value="1"/>
</dbReference>
<sequence>MDRVKVKLLFFAKSREIVGKKEADFEFASCTTSVSILEKLIEEYPELSVIAENVVLSLNEEYLELDNQELTLQAGDELAIIPPISGG</sequence>
<feature type="modified residue" description="1-thioglycine; alternate" evidence="6">
    <location>
        <position position="87"/>
    </location>
</feature>
<dbReference type="InterPro" id="IPR016155">
    <property type="entry name" value="Mopterin_synth/thiamin_S_b"/>
</dbReference>
<comment type="pathway">
    <text evidence="1 6">Cofactor biosynthesis; molybdopterin biosynthesis.</text>
</comment>
<dbReference type="NCBIfam" id="TIGR01687">
    <property type="entry name" value="moaD_arch"/>
    <property type="match status" value="1"/>
</dbReference>
<evidence type="ECO:0000313" key="7">
    <source>
        <dbReference type="EMBL" id="KAK7116607.1"/>
    </source>
</evidence>
<dbReference type="InterPro" id="IPR003749">
    <property type="entry name" value="ThiS/MoaD-like"/>
</dbReference>
<keyword evidence="4 6" id="KW-0547">Nucleotide-binding</keyword>
<dbReference type="CDD" id="cd00754">
    <property type="entry name" value="Ubl_MoaD"/>
    <property type="match status" value="1"/>
</dbReference>
<dbReference type="AlphaFoldDB" id="A0AAN9C3N2"/>
<dbReference type="HAMAP" id="MF_03051">
    <property type="entry name" value="MOCS2A"/>
    <property type="match status" value="1"/>
</dbReference>
<organism evidence="7 8">
    <name type="scientific">Littorina saxatilis</name>
    <dbReference type="NCBI Taxonomy" id="31220"/>
    <lineage>
        <taxon>Eukaryota</taxon>
        <taxon>Metazoa</taxon>
        <taxon>Spiralia</taxon>
        <taxon>Lophotrochozoa</taxon>
        <taxon>Mollusca</taxon>
        <taxon>Gastropoda</taxon>
        <taxon>Caenogastropoda</taxon>
        <taxon>Littorinimorpha</taxon>
        <taxon>Littorinoidea</taxon>
        <taxon>Littorinidae</taxon>
        <taxon>Littorina</taxon>
    </lineage>
</organism>
<reference evidence="7 8" key="1">
    <citation type="submission" date="2024-02" db="EMBL/GenBank/DDBJ databases">
        <title>Chromosome-scale genome assembly of the rough periwinkle Littorina saxatilis.</title>
        <authorList>
            <person name="De Jode A."/>
            <person name="Faria R."/>
            <person name="Formenti G."/>
            <person name="Sims Y."/>
            <person name="Smith T.P."/>
            <person name="Tracey A."/>
            <person name="Wood J.M.D."/>
            <person name="Zagrodzka Z.B."/>
            <person name="Johannesson K."/>
            <person name="Butlin R.K."/>
            <person name="Leder E.H."/>
        </authorList>
    </citation>
    <scope>NUCLEOTIDE SEQUENCE [LARGE SCALE GENOMIC DNA]</scope>
    <source>
        <strain evidence="7">Snail1</strain>
        <tissue evidence="7">Muscle</tissue>
    </source>
</reference>
<comment type="function">
    <text evidence="6">Acts as a sulfur carrier required for molybdopterin biosynthesis. Component of the molybdopterin synthase complex that catalyzes the conversion of precursor Z into molybdopterin by mediating the incorporation of 2 sulfur atoms into precursor Z to generate a dithiolene group. In the complex, serves as sulfur donor by being thiocarboxylated (-COSH) at its C-terminus by MOCS3. After interaction with MOCS2B, the sulfur is then transferred to precursor Z to form molybdopterin.</text>
</comment>
<dbReference type="PANTHER" id="PTHR33359:SF1">
    <property type="entry name" value="MOLYBDOPTERIN SYNTHASE SULFUR CARRIER SUBUNIT"/>
    <property type="match status" value="1"/>
</dbReference>
<proteinExistence type="inferred from homology"/>
<comment type="subunit">
    <text evidence="6">Heterotetramer; composed of 2 small (MOCS2A) and 2 large (MOCS2B) subunits.</text>
</comment>
<keyword evidence="5 6" id="KW-0501">Molybdenum cofactor biosynthesis</keyword>
<dbReference type="SUPFAM" id="SSF54285">
    <property type="entry name" value="MoaD/ThiS"/>
    <property type="match status" value="1"/>
</dbReference>
<keyword evidence="3 6" id="KW-0597">Phosphoprotein</keyword>
<dbReference type="Pfam" id="PF02597">
    <property type="entry name" value="ThiS"/>
    <property type="match status" value="1"/>
</dbReference>
<evidence type="ECO:0000256" key="6">
    <source>
        <dbReference type="HAMAP-Rule" id="MF_03051"/>
    </source>
</evidence>
<comment type="caution">
    <text evidence="7">The sequence shown here is derived from an EMBL/GenBank/DDBJ whole genome shotgun (WGS) entry which is preliminary data.</text>
</comment>
<dbReference type="GO" id="GO:0000166">
    <property type="term" value="F:nucleotide binding"/>
    <property type="evidence" value="ECO:0007669"/>
    <property type="project" value="UniProtKB-KW"/>
</dbReference>
<comment type="PTM">
    <text evidence="6">C-terminal thiocarboxylation occurs in 2 steps, it is first acyl-adenylated (-COAMP) via the hesA/moeB/thiF part of MOCS3, then thiocarboxylated (-COSH) via the rhodanese domain of MOCS3.</text>
</comment>
<dbReference type="GO" id="GO:0030366">
    <property type="term" value="F:molybdopterin synthase activity"/>
    <property type="evidence" value="ECO:0007669"/>
    <property type="project" value="UniProtKB-UniRule"/>
</dbReference>
<evidence type="ECO:0000256" key="1">
    <source>
        <dbReference type="ARBA" id="ARBA00005046"/>
    </source>
</evidence>
<keyword evidence="8" id="KW-1185">Reference proteome</keyword>
<name>A0AAN9C3N2_9CAEN</name>
<accession>A0AAN9C3N2</accession>
<comment type="subcellular location">
    <subcellularLocation>
        <location evidence="6">Cytoplasm</location>
    </subcellularLocation>
</comment>
<dbReference type="InterPro" id="IPR044672">
    <property type="entry name" value="MOCS2A"/>
</dbReference>
<keyword evidence="2 6" id="KW-0963">Cytoplasm</keyword>
<dbReference type="InterPro" id="IPR010038">
    <property type="entry name" value="MoaD_arc-typ"/>
</dbReference>
<dbReference type="EMBL" id="JBAMIC010000001">
    <property type="protein sequence ID" value="KAK7116607.1"/>
    <property type="molecule type" value="Genomic_DNA"/>
</dbReference>
<dbReference type="GO" id="GO:1990140">
    <property type="term" value="C:molybdopterin synthase complex"/>
    <property type="evidence" value="ECO:0007669"/>
    <property type="project" value="UniProtKB-UniRule"/>
</dbReference>
<dbReference type="Proteomes" id="UP001374579">
    <property type="component" value="Unassembled WGS sequence"/>
</dbReference>
<dbReference type="InterPro" id="IPR028887">
    <property type="entry name" value="MOCS2A_euk"/>
</dbReference>
<feature type="modified residue" description="Glycyl adenylate; alternate" evidence="6">
    <location>
        <position position="87"/>
    </location>
</feature>
<dbReference type="GO" id="GO:0006777">
    <property type="term" value="P:Mo-molybdopterin cofactor biosynthetic process"/>
    <property type="evidence" value="ECO:0007669"/>
    <property type="project" value="UniProtKB-UniRule"/>
</dbReference>
<dbReference type="Gene3D" id="3.10.20.30">
    <property type="match status" value="1"/>
</dbReference>